<gene>
    <name evidence="1" type="ORF">QQF64_022307</name>
</gene>
<sequence>MGGVSARLSFILGASYSTALICMRKALVNSTNVENAFTPGVFLLPEKFRAALFWNKSLEREQGEEIRDACIYSLSHFACARPRAIYSRYATQPRLRAKQVKRRWLCSSRSELFPALHCLC</sequence>
<evidence type="ECO:0000313" key="2">
    <source>
        <dbReference type="Proteomes" id="UP001558613"/>
    </source>
</evidence>
<dbReference type="Proteomes" id="UP001558613">
    <property type="component" value="Unassembled WGS sequence"/>
</dbReference>
<reference evidence="1 2" key="1">
    <citation type="submission" date="2023-09" db="EMBL/GenBank/DDBJ databases">
        <authorList>
            <person name="Wang M."/>
        </authorList>
    </citation>
    <scope>NUCLEOTIDE SEQUENCE [LARGE SCALE GENOMIC DNA]</scope>
    <source>
        <strain evidence="1">GT-2023</strain>
        <tissue evidence="1">Liver</tissue>
    </source>
</reference>
<evidence type="ECO:0000313" key="1">
    <source>
        <dbReference type="EMBL" id="KAL1248989.1"/>
    </source>
</evidence>
<name>A0ABR3L7U7_9TELE</name>
<protein>
    <submittedName>
        <fullName evidence="1">Uncharacterized protein</fullName>
    </submittedName>
</protein>
<organism evidence="1 2">
    <name type="scientific">Cirrhinus molitorella</name>
    <name type="common">mud carp</name>
    <dbReference type="NCBI Taxonomy" id="172907"/>
    <lineage>
        <taxon>Eukaryota</taxon>
        <taxon>Metazoa</taxon>
        <taxon>Chordata</taxon>
        <taxon>Craniata</taxon>
        <taxon>Vertebrata</taxon>
        <taxon>Euteleostomi</taxon>
        <taxon>Actinopterygii</taxon>
        <taxon>Neopterygii</taxon>
        <taxon>Teleostei</taxon>
        <taxon>Ostariophysi</taxon>
        <taxon>Cypriniformes</taxon>
        <taxon>Cyprinidae</taxon>
        <taxon>Labeoninae</taxon>
        <taxon>Labeonini</taxon>
        <taxon>Cirrhinus</taxon>
    </lineage>
</organism>
<keyword evidence="2" id="KW-1185">Reference proteome</keyword>
<comment type="caution">
    <text evidence="1">The sequence shown here is derived from an EMBL/GenBank/DDBJ whole genome shotgun (WGS) entry which is preliminary data.</text>
</comment>
<proteinExistence type="predicted"/>
<dbReference type="EMBL" id="JAYMGO010000024">
    <property type="protein sequence ID" value="KAL1248989.1"/>
    <property type="molecule type" value="Genomic_DNA"/>
</dbReference>
<accession>A0ABR3L7U7</accession>